<sequence>MASCSRAFRKPKNAEEERNLIENAIPKSIRAVTKWSVKLLVEWQNGRENKNPAIEPCAFTTDKSKVQRLDTDIATMTAESLNFWLIKFVEELCKENGERYPPRSLYNIVCGIQRFLEDVNGTDGVRIMDKNEHRLNTFRRVLDAEMKDLTADGVALKTKRAEKVEISAEEEKMFWDKGLLGCQTAETLVNTIYFCNGKRFGIRAKEHRDLRYANIKIVDSNSIVFDESHSKTFHGGLKDLKYTPRVIKHVCCRVENLEHFPCIVNCYSLYLERIKSLAEEIDAFYFKPHPNEFIYMKVPIGINTLNKILPDKLCVKAGLPRKTSHNLRVTCATRLFQESVEERLIRERTGHRSNALFK</sequence>
<keyword evidence="3" id="KW-0832">Ubl conjugation</keyword>
<dbReference type="GO" id="GO:0003677">
    <property type="term" value="F:DNA binding"/>
    <property type="evidence" value="ECO:0007669"/>
    <property type="project" value="InterPro"/>
</dbReference>
<evidence type="ECO:0000259" key="6">
    <source>
        <dbReference type="Pfam" id="PF25561"/>
    </source>
</evidence>
<dbReference type="AlphaFoldDB" id="A0AAU9Y1R7"/>
<dbReference type="InterPro" id="IPR057926">
    <property type="entry name" value="QRICH1_dom"/>
</dbReference>
<feature type="domain" description="QRICH1-like" evidence="6">
    <location>
        <begin position="35"/>
        <end position="125"/>
    </location>
</feature>
<dbReference type="Pfam" id="PF12012">
    <property type="entry name" value="DUF3504"/>
    <property type="match status" value="1"/>
</dbReference>
<comment type="caution">
    <text evidence="7">The sequence shown here is derived from an EMBL/GenBank/DDBJ whole genome shotgun (WGS) entry which is preliminary data.</text>
</comment>
<feature type="domain" description="ZMYM2-like/QRICH1 C-terminal" evidence="5">
    <location>
        <begin position="166"/>
        <end position="310"/>
    </location>
</feature>
<dbReference type="SUPFAM" id="SSF56349">
    <property type="entry name" value="DNA breaking-rejoining enzymes"/>
    <property type="match status" value="1"/>
</dbReference>
<dbReference type="PANTHER" id="PTHR21446:SF12">
    <property type="entry name" value="POTASSIUM CHANNEL TETRAMERIZATION DOMAIN CONTAINING 1"/>
    <property type="match status" value="1"/>
</dbReference>
<evidence type="ECO:0000259" key="5">
    <source>
        <dbReference type="Pfam" id="PF12012"/>
    </source>
</evidence>
<dbReference type="EMBL" id="CALNXJ010000092">
    <property type="protein sequence ID" value="CAH3163342.1"/>
    <property type="molecule type" value="Genomic_DNA"/>
</dbReference>
<dbReference type="InterPro" id="IPR052787">
    <property type="entry name" value="MAVS"/>
</dbReference>
<keyword evidence="4" id="KW-0233">DNA recombination</keyword>
<gene>
    <name evidence="7" type="ORF">PMEA_00035598</name>
</gene>
<dbReference type="Pfam" id="PF25561">
    <property type="entry name" value="QRICH1"/>
    <property type="match status" value="1"/>
</dbReference>
<name>A0AAU9Y1R7_9CNID</name>
<evidence type="ECO:0000313" key="7">
    <source>
        <dbReference type="EMBL" id="CAH3163342.1"/>
    </source>
</evidence>
<protein>
    <submittedName>
        <fullName evidence="7">Uncharacterized protein</fullName>
    </submittedName>
</protein>
<evidence type="ECO:0000313" key="8">
    <source>
        <dbReference type="Proteomes" id="UP001159428"/>
    </source>
</evidence>
<proteinExistence type="predicted"/>
<dbReference type="InterPro" id="IPR013762">
    <property type="entry name" value="Integrase-like_cat_sf"/>
</dbReference>
<evidence type="ECO:0000256" key="2">
    <source>
        <dbReference type="ARBA" id="ARBA00022553"/>
    </source>
</evidence>
<keyword evidence="2" id="KW-0597">Phosphoprotein</keyword>
<dbReference type="InterPro" id="IPR021893">
    <property type="entry name" value="ZMYM2-like_C"/>
</dbReference>
<evidence type="ECO:0000256" key="4">
    <source>
        <dbReference type="ARBA" id="ARBA00023172"/>
    </source>
</evidence>
<dbReference type="GO" id="GO:0015074">
    <property type="term" value="P:DNA integration"/>
    <property type="evidence" value="ECO:0007669"/>
    <property type="project" value="InterPro"/>
</dbReference>
<organism evidence="7 8">
    <name type="scientific">Pocillopora meandrina</name>
    <dbReference type="NCBI Taxonomy" id="46732"/>
    <lineage>
        <taxon>Eukaryota</taxon>
        <taxon>Metazoa</taxon>
        <taxon>Cnidaria</taxon>
        <taxon>Anthozoa</taxon>
        <taxon>Hexacorallia</taxon>
        <taxon>Scleractinia</taxon>
        <taxon>Astrocoeniina</taxon>
        <taxon>Pocilloporidae</taxon>
        <taxon>Pocillopora</taxon>
    </lineage>
</organism>
<dbReference type="Gene3D" id="1.10.443.10">
    <property type="entry name" value="Intergrase catalytic core"/>
    <property type="match status" value="1"/>
</dbReference>
<accession>A0AAU9Y1R7</accession>
<reference evidence="7 8" key="1">
    <citation type="submission" date="2022-05" db="EMBL/GenBank/DDBJ databases">
        <authorList>
            <consortium name="Genoscope - CEA"/>
            <person name="William W."/>
        </authorList>
    </citation>
    <scope>NUCLEOTIDE SEQUENCE [LARGE SCALE GENOMIC DNA]</scope>
</reference>
<evidence type="ECO:0000256" key="1">
    <source>
        <dbReference type="ARBA" id="ARBA00022499"/>
    </source>
</evidence>
<evidence type="ECO:0000256" key="3">
    <source>
        <dbReference type="ARBA" id="ARBA00022843"/>
    </source>
</evidence>
<dbReference type="InterPro" id="IPR011010">
    <property type="entry name" value="DNA_brk_join_enz"/>
</dbReference>
<keyword evidence="1" id="KW-1017">Isopeptide bond</keyword>
<dbReference type="GO" id="GO:0006310">
    <property type="term" value="P:DNA recombination"/>
    <property type="evidence" value="ECO:0007669"/>
    <property type="project" value="UniProtKB-KW"/>
</dbReference>
<dbReference type="PANTHER" id="PTHR21446">
    <property type="entry name" value="DUF3504 DOMAIN-CONTAINING PROTEIN"/>
    <property type="match status" value="1"/>
</dbReference>
<dbReference type="Proteomes" id="UP001159428">
    <property type="component" value="Unassembled WGS sequence"/>
</dbReference>
<keyword evidence="8" id="KW-1185">Reference proteome</keyword>